<gene>
    <name evidence="2" type="ORF">GCM10007112_14690</name>
    <name evidence="1" type="ORF">Vsou_23620</name>
</gene>
<organism evidence="2 3">
    <name type="scientific">Vulcanisaeta souniana JCM 11219</name>
    <dbReference type="NCBI Taxonomy" id="1293586"/>
    <lineage>
        <taxon>Archaea</taxon>
        <taxon>Thermoproteota</taxon>
        <taxon>Thermoprotei</taxon>
        <taxon>Thermoproteales</taxon>
        <taxon>Thermoproteaceae</taxon>
        <taxon>Vulcanisaeta</taxon>
    </lineage>
</organism>
<dbReference type="Proteomes" id="UP000657075">
    <property type="component" value="Unassembled WGS sequence"/>
</dbReference>
<keyword evidence="4" id="KW-1185">Reference proteome</keyword>
<protein>
    <submittedName>
        <fullName evidence="2">Uncharacterized protein</fullName>
    </submittedName>
</protein>
<evidence type="ECO:0000313" key="2">
    <source>
        <dbReference type="EMBL" id="GGI78867.1"/>
    </source>
</evidence>
<evidence type="ECO:0000313" key="1">
    <source>
        <dbReference type="EMBL" id="BDR93269.1"/>
    </source>
</evidence>
<evidence type="ECO:0000313" key="3">
    <source>
        <dbReference type="Proteomes" id="UP000657075"/>
    </source>
</evidence>
<proteinExistence type="predicted"/>
<accession>A0A830EI56</accession>
<evidence type="ECO:0000313" key="4">
    <source>
        <dbReference type="Proteomes" id="UP001060771"/>
    </source>
</evidence>
<reference evidence="2" key="2">
    <citation type="submission" date="2020-09" db="EMBL/GenBank/DDBJ databases">
        <authorList>
            <person name="Sun Q."/>
            <person name="Ohkuma M."/>
        </authorList>
    </citation>
    <scope>NUCLEOTIDE SEQUENCE</scope>
    <source>
        <strain evidence="2">JCM 11219</strain>
    </source>
</reference>
<dbReference type="AlphaFoldDB" id="A0A830EI56"/>
<dbReference type="OrthoDB" id="384822at2157"/>
<sequence length="184" mass="21965">MAASQFAQSEATTANYELNEEFTRKNKFCRGKRSGKKYRCSNKIDDPRSINETTKLIIEMINRMLKWRIWDDWWIIAWKEEWLKARDNVELMLREKYSDKIANAILRLINKYIKYIDKLEEYWPRNNINEEIKRLIEDLVSGKAEVIVRRNNGISVYKGHITLEVDKPNENSIIIQLRLKGLKA</sequence>
<reference evidence="4" key="3">
    <citation type="submission" date="2022-09" db="EMBL/GenBank/DDBJ databases">
        <title>Complete genome sequence of Vulcanisaeta souniana.</title>
        <authorList>
            <person name="Kato S."/>
            <person name="Itoh T."/>
            <person name="Ohkuma M."/>
        </authorList>
    </citation>
    <scope>NUCLEOTIDE SEQUENCE [LARGE SCALE GENOMIC DNA]</scope>
    <source>
        <strain evidence="4">JCM 11219</strain>
    </source>
</reference>
<dbReference type="EMBL" id="AP026830">
    <property type="protein sequence ID" value="BDR93269.1"/>
    <property type="molecule type" value="Genomic_DNA"/>
</dbReference>
<name>A0A830EI56_9CREN</name>
<reference evidence="1" key="4">
    <citation type="journal article" date="2023" name="Microbiol. Resour. Announc.">
        <title>Complete Genome Sequence of Vulcanisaeta souniana Strain IC-059, a Hyperthermophilic Archaeon Isolated from Hot Spring Water in Japan.</title>
        <authorList>
            <person name="Kato S."/>
            <person name="Itoh T."/>
            <person name="Wu L."/>
            <person name="Ma J."/>
            <person name="Ohkuma M."/>
        </authorList>
    </citation>
    <scope>NUCLEOTIDE SEQUENCE</scope>
    <source>
        <strain evidence="1">JCM 11219</strain>
    </source>
</reference>
<dbReference type="Proteomes" id="UP001060771">
    <property type="component" value="Chromosome"/>
</dbReference>
<reference evidence="2" key="1">
    <citation type="journal article" date="2014" name="Int. J. Syst. Evol. Microbiol.">
        <title>Complete genome sequence of Corynebacterium casei LMG S-19264T (=DSM 44701T), isolated from a smear-ripened cheese.</title>
        <authorList>
            <consortium name="US DOE Joint Genome Institute (JGI-PGF)"/>
            <person name="Walter F."/>
            <person name="Albersmeier A."/>
            <person name="Kalinowski J."/>
            <person name="Ruckert C."/>
        </authorList>
    </citation>
    <scope>NUCLEOTIDE SEQUENCE</scope>
    <source>
        <strain evidence="2">JCM 11219</strain>
    </source>
</reference>
<dbReference type="EMBL" id="BMNM01000005">
    <property type="protein sequence ID" value="GGI78867.1"/>
    <property type="molecule type" value="Genomic_DNA"/>
</dbReference>
<dbReference type="RefSeq" id="WP_188603351.1">
    <property type="nucleotide sequence ID" value="NZ_BMNM01000005.1"/>
</dbReference>